<evidence type="ECO:0000256" key="1">
    <source>
        <dbReference type="SAM" id="MobiDB-lite"/>
    </source>
</evidence>
<dbReference type="EMBL" id="BAAADV010000007">
    <property type="protein sequence ID" value="GAA0678440.1"/>
    <property type="molecule type" value="Genomic_DNA"/>
</dbReference>
<dbReference type="AlphaFoldDB" id="A0AAV3TCH2"/>
<keyword evidence="4" id="KW-1185">Reference proteome</keyword>
<accession>A0AAV3TCH2</accession>
<organism evidence="3 4">
    <name type="scientific">Natronoarchaeum mannanilyticum</name>
    <dbReference type="NCBI Taxonomy" id="926360"/>
    <lineage>
        <taxon>Archaea</taxon>
        <taxon>Methanobacteriati</taxon>
        <taxon>Methanobacteriota</taxon>
        <taxon>Stenosarchaea group</taxon>
        <taxon>Halobacteria</taxon>
        <taxon>Halobacteriales</taxon>
        <taxon>Natronoarchaeaceae</taxon>
    </lineage>
</organism>
<name>A0AAV3TCH2_9EURY</name>
<evidence type="ECO:0000256" key="2">
    <source>
        <dbReference type="SAM" id="Phobius"/>
    </source>
</evidence>
<feature type="compositionally biased region" description="Polar residues" evidence="1">
    <location>
        <begin position="59"/>
        <end position="72"/>
    </location>
</feature>
<feature type="transmembrane region" description="Helical" evidence="2">
    <location>
        <begin position="36"/>
        <end position="55"/>
    </location>
</feature>
<dbReference type="InterPro" id="IPR058328">
    <property type="entry name" value="DUF8015"/>
</dbReference>
<reference evidence="3 4" key="1">
    <citation type="journal article" date="2019" name="Int. J. Syst. Evol. Microbiol.">
        <title>The Global Catalogue of Microorganisms (GCM) 10K type strain sequencing project: providing services to taxonomists for standard genome sequencing and annotation.</title>
        <authorList>
            <consortium name="The Broad Institute Genomics Platform"/>
            <consortium name="The Broad Institute Genome Sequencing Center for Infectious Disease"/>
            <person name="Wu L."/>
            <person name="Ma J."/>
        </authorList>
    </citation>
    <scope>NUCLEOTIDE SEQUENCE [LARGE SCALE GENOMIC DNA]</scope>
    <source>
        <strain evidence="3 4">JCM 16328</strain>
    </source>
</reference>
<dbReference type="Pfam" id="PF26047">
    <property type="entry name" value="DUF8015"/>
    <property type="match status" value="1"/>
</dbReference>
<keyword evidence="2" id="KW-0812">Transmembrane</keyword>
<sequence>MTGYYDLVLGLIPLTLLGLSGSLSLAGVTTTGAVTVAAAVGLLIVGHALFVNAPVGQETAPSATDNGSTSPQVGPVNAD</sequence>
<proteinExistence type="predicted"/>
<evidence type="ECO:0000313" key="4">
    <source>
        <dbReference type="Proteomes" id="UP001500420"/>
    </source>
</evidence>
<keyword evidence="2" id="KW-1133">Transmembrane helix</keyword>
<protein>
    <submittedName>
        <fullName evidence="3">Uncharacterized protein</fullName>
    </submittedName>
</protein>
<comment type="caution">
    <text evidence="3">The sequence shown here is derived from an EMBL/GenBank/DDBJ whole genome shotgun (WGS) entry which is preliminary data.</text>
</comment>
<keyword evidence="2" id="KW-0472">Membrane</keyword>
<evidence type="ECO:0000313" key="3">
    <source>
        <dbReference type="EMBL" id="GAA0678440.1"/>
    </source>
</evidence>
<dbReference type="Proteomes" id="UP001500420">
    <property type="component" value="Unassembled WGS sequence"/>
</dbReference>
<gene>
    <name evidence="3" type="ORF">GCM10009020_28430</name>
</gene>
<feature type="region of interest" description="Disordered" evidence="1">
    <location>
        <begin position="58"/>
        <end position="79"/>
    </location>
</feature>
<dbReference type="RefSeq" id="WP_343774719.1">
    <property type="nucleotide sequence ID" value="NZ_BAAADV010000007.1"/>
</dbReference>